<organism evidence="1 2">
    <name type="scientific">Natranaerovirga pectinivora</name>
    <dbReference type="NCBI Taxonomy" id="682400"/>
    <lineage>
        <taxon>Bacteria</taxon>
        <taxon>Bacillati</taxon>
        <taxon>Bacillota</taxon>
        <taxon>Clostridia</taxon>
        <taxon>Lachnospirales</taxon>
        <taxon>Natranaerovirgaceae</taxon>
        <taxon>Natranaerovirga</taxon>
    </lineage>
</organism>
<dbReference type="Gene3D" id="1.20.1260.120">
    <property type="entry name" value="Protein of unknown function DUF2935"/>
    <property type="match status" value="1"/>
</dbReference>
<evidence type="ECO:0000313" key="1">
    <source>
        <dbReference type="EMBL" id="TCT12999.1"/>
    </source>
</evidence>
<dbReference type="InterPro" id="IPR021328">
    <property type="entry name" value="CotB-like"/>
</dbReference>
<protein>
    <submittedName>
        <fullName evidence="1">DUF2935 family protein</fullName>
    </submittedName>
</protein>
<comment type="caution">
    <text evidence="1">The sequence shown here is derived from an EMBL/GenBank/DDBJ whole genome shotgun (WGS) entry which is preliminary data.</text>
</comment>
<dbReference type="Proteomes" id="UP000294902">
    <property type="component" value="Unassembled WGS sequence"/>
</dbReference>
<proteinExistence type="predicted"/>
<reference evidence="1 2" key="1">
    <citation type="submission" date="2019-03" db="EMBL/GenBank/DDBJ databases">
        <title>Genomic Encyclopedia of Type Strains, Phase IV (KMG-IV): sequencing the most valuable type-strain genomes for metagenomic binning, comparative biology and taxonomic classification.</title>
        <authorList>
            <person name="Goeker M."/>
        </authorList>
    </citation>
    <scope>NUCLEOTIDE SEQUENCE [LARGE SCALE GENOMIC DNA]</scope>
    <source>
        <strain evidence="1 2">DSM 24629</strain>
    </source>
</reference>
<dbReference type="AlphaFoldDB" id="A0A4R3MH44"/>
<gene>
    <name evidence="1" type="ORF">EDC18_11073</name>
</gene>
<dbReference type="SUPFAM" id="SSF158430">
    <property type="entry name" value="Bacillus cereus metalloprotein-like"/>
    <property type="match status" value="1"/>
</dbReference>
<dbReference type="Pfam" id="PF11155">
    <property type="entry name" value="DUF2935"/>
    <property type="match status" value="1"/>
</dbReference>
<dbReference type="EMBL" id="SMAL01000010">
    <property type="protein sequence ID" value="TCT12999.1"/>
    <property type="molecule type" value="Genomic_DNA"/>
</dbReference>
<accession>A0A4R3MH44</accession>
<keyword evidence="2" id="KW-1185">Reference proteome</keyword>
<name>A0A4R3MH44_9FIRM</name>
<evidence type="ECO:0000313" key="2">
    <source>
        <dbReference type="Proteomes" id="UP000294902"/>
    </source>
</evidence>
<dbReference type="OrthoDB" id="2734401at2"/>
<dbReference type="RefSeq" id="WP_132253609.1">
    <property type="nucleotide sequence ID" value="NZ_SMAL01000010.1"/>
</dbReference>
<sequence>MFFSIYGGILPLRVLEEISFWKLQEKEHTTVILQTLEVLEPIYIQELERWHIDLAETEETANDYLRAYASPTNGRIFTLEELDPFIQHCFDQSNQFIIFLAEMINNSIVADIQRFAPIIVDHVIRESRYFVDITQKLIEGEVITFDPLDT</sequence>